<dbReference type="EMBL" id="MVBO01000084">
    <property type="protein sequence ID" value="OZJ03462.1"/>
    <property type="molecule type" value="Genomic_DNA"/>
</dbReference>
<sequence length="126" mass="15031">MYYNHRSSFGTPKRSKSLITLGGHTQQQTYPQFVGPLHRWIYTAPSTPTYETPYAQYVQYPQYYAYNNAYYGYQYPTYNQYSLAFSPVPIRRRPLDPVYDALGRQVYPERNKVSSVKDLWKSDYFF</sequence>
<evidence type="ECO:0000313" key="2">
    <source>
        <dbReference type="Proteomes" id="UP000242875"/>
    </source>
</evidence>
<comment type="caution">
    <text evidence="1">The sequence shown here is derived from an EMBL/GenBank/DDBJ whole genome shotgun (WGS) entry which is preliminary data.</text>
</comment>
<organism evidence="1 2">
    <name type="scientific">Bifiguratus adelaidae</name>
    <dbReference type="NCBI Taxonomy" id="1938954"/>
    <lineage>
        <taxon>Eukaryota</taxon>
        <taxon>Fungi</taxon>
        <taxon>Fungi incertae sedis</taxon>
        <taxon>Mucoromycota</taxon>
        <taxon>Mucoromycotina</taxon>
        <taxon>Endogonomycetes</taxon>
        <taxon>Endogonales</taxon>
        <taxon>Endogonales incertae sedis</taxon>
        <taxon>Bifiguratus</taxon>
    </lineage>
</organism>
<dbReference type="Proteomes" id="UP000242875">
    <property type="component" value="Unassembled WGS sequence"/>
</dbReference>
<gene>
    <name evidence="1" type="ORF">BZG36_02753</name>
</gene>
<protein>
    <submittedName>
        <fullName evidence="1">Uncharacterized protein</fullName>
    </submittedName>
</protein>
<proteinExistence type="predicted"/>
<reference evidence="1 2" key="1">
    <citation type="journal article" date="2017" name="Mycologia">
        <title>Bifiguratus adelaidae, gen. et sp. nov., a new member of Mucoromycotina in endophytic and soil-dwelling habitats.</title>
        <authorList>
            <person name="Torres-Cruz T.J."/>
            <person name="Billingsley Tobias T.L."/>
            <person name="Almatruk M."/>
            <person name="Hesse C."/>
            <person name="Kuske C.R."/>
            <person name="Desiro A."/>
            <person name="Benucci G.M."/>
            <person name="Bonito G."/>
            <person name="Stajich J.E."/>
            <person name="Dunlap C."/>
            <person name="Arnold A.E."/>
            <person name="Porras-Alfaro A."/>
        </authorList>
    </citation>
    <scope>NUCLEOTIDE SEQUENCE [LARGE SCALE GENOMIC DNA]</scope>
    <source>
        <strain evidence="1 2">AZ0501</strain>
    </source>
</reference>
<dbReference type="OrthoDB" id="2290883at2759"/>
<dbReference type="AlphaFoldDB" id="A0A261XYP4"/>
<name>A0A261XYP4_9FUNG</name>
<accession>A0A261XYP4</accession>
<evidence type="ECO:0000313" key="1">
    <source>
        <dbReference type="EMBL" id="OZJ03462.1"/>
    </source>
</evidence>
<keyword evidence="2" id="KW-1185">Reference proteome</keyword>